<sequence>MDRNMPLYQRGQEAESPLPTLGCSEVPTCIFQVVEVHRHRTGNKRKKAPMTPSTGSLAKRKVPGGLPHFQNLHPEGTLSDRIQESSSPVSLMEEESTSLKAEGKKIDHSGGPRAQSILSHAGRSLTPGPAPQRQYLVTPFIAATRDGGAGTCWRQAPDLASGMRVEVEVSLAWTTESEGGGGCRLGLLGLSEEKGPGDQESCFLNSVFPAPAEEAVPLWQPQRLTQDPWLVPFSQPCCSYCCPSHRNLLDKKVRTSMAVLTLTLGLTIPHLPSPGPPLSKEPLRASPAAASSHGDTTHGLWPLPSCSLLTPGLWVPSRLLPALRVSPIRCWGGLQTSCCPGFLSRLPPSLSISVCICLCPVLRACLCPSPRLSVCVSFSITVSGKSSNMASALP</sequence>
<gene>
    <name evidence="2" type="ORF">QTO34_010075</name>
</gene>
<dbReference type="EMBL" id="JAULJE010000021">
    <property type="protein sequence ID" value="KAK1329892.1"/>
    <property type="molecule type" value="Genomic_DNA"/>
</dbReference>
<protein>
    <submittedName>
        <fullName evidence="2">Uncharacterized protein</fullName>
    </submittedName>
</protein>
<comment type="caution">
    <text evidence="2">The sequence shown here is derived from an EMBL/GenBank/DDBJ whole genome shotgun (WGS) entry which is preliminary data.</text>
</comment>
<evidence type="ECO:0000313" key="3">
    <source>
        <dbReference type="Proteomes" id="UP001177744"/>
    </source>
</evidence>
<feature type="region of interest" description="Disordered" evidence="1">
    <location>
        <begin position="40"/>
        <end position="97"/>
    </location>
</feature>
<evidence type="ECO:0000256" key="1">
    <source>
        <dbReference type="SAM" id="MobiDB-lite"/>
    </source>
</evidence>
<accession>A0AA40HFJ5</accession>
<organism evidence="2 3">
    <name type="scientific">Cnephaeus nilssonii</name>
    <name type="common">Northern bat</name>
    <name type="synonym">Eptesicus nilssonii</name>
    <dbReference type="NCBI Taxonomy" id="3371016"/>
    <lineage>
        <taxon>Eukaryota</taxon>
        <taxon>Metazoa</taxon>
        <taxon>Chordata</taxon>
        <taxon>Craniata</taxon>
        <taxon>Vertebrata</taxon>
        <taxon>Euteleostomi</taxon>
        <taxon>Mammalia</taxon>
        <taxon>Eutheria</taxon>
        <taxon>Laurasiatheria</taxon>
        <taxon>Chiroptera</taxon>
        <taxon>Yangochiroptera</taxon>
        <taxon>Vespertilionidae</taxon>
        <taxon>Cnephaeus</taxon>
    </lineage>
</organism>
<dbReference type="Proteomes" id="UP001177744">
    <property type="component" value="Unassembled WGS sequence"/>
</dbReference>
<proteinExistence type="predicted"/>
<name>A0AA40HFJ5_CNENI</name>
<reference evidence="2" key="1">
    <citation type="submission" date="2023-06" db="EMBL/GenBank/DDBJ databases">
        <title>Reference genome for the Northern bat (Eptesicus nilssonii), a most northern bat species.</title>
        <authorList>
            <person name="Laine V.N."/>
            <person name="Pulliainen A.T."/>
            <person name="Lilley T.M."/>
        </authorList>
    </citation>
    <scope>NUCLEOTIDE SEQUENCE</scope>
    <source>
        <strain evidence="2">BLF_Eptnil</strain>
        <tissue evidence="2">Kidney</tissue>
    </source>
</reference>
<evidence type="ECO:0000313" key="2">
    <source>
        <dbReference type="EMBL" id="KAK1329892.1"/>
    </source>
</evidence>
<dbReference type="AlphaFoldDB" id="A0AA40HFJ5"/>
<keyword evidence="3" id="KW-1185">Reference proteome</keyword>